<dbReference type="EMBL" id="CH408159">
    <property type="protein sequence ID" value="EDK39885.2"/>
    <property type="molecule type" value="Genomic_DNA"/>
</dbReference>
<feature type="region of interest" description="Disordered" evidence="5">
    <location>
        <begin position="1209"/>
        <end position="1249"/>
    </location>
</feature>
<dbReference type="OMA" id="RTWHFKR"/>
<evidence type="ECO:0000313" key="7">
    <source>
        <dbReference type="EMBL" id="EDK39885.2"/>
    </source>
</evidence>
<dbReference type="GO" id="GO:0034599">
    <property type="term" value="P:cellular response to oxidative stress"/>
    <property type="evidence" value="ECO:0007669"/>
    <property type="project" value="EnsemblFungi"/>
</dbReference>
<dbReference type="Proteomes" id="UP000001997">
    <property type="component" value="Unassembled WGS sequence"/>
</dbReference>
<dbReference type="STRING" id="294746.A5DL32"/>
<evidence type="ECO:0000256" key="3">
    <source>
        <dbReference type="ARBA" id="ARBA00018529"/>
    </source>
</evidence>
<dbReference type="RefSeq" id="XP_001483254.2">
    <property type="nucleotide sequence ID" value="XM_001483204.1"/>
</dbReference>
<dbReference type="GO" id="GO:0010508">
    <property type="term" value="P:positive regulation of autophagy"/>
    <property type="evidence" value="ECO:0007669"/>
    <property type="project" value="EnsemblFungi"/>
</dbReference>
<evidence type="ECO:0000256" key="1">
    <source>
        <dbReference type="ARBA" id="ARBA00004148"/>
    </source>
</evidence>
<dbReference type="SMART" id="SM00049">
    <property type="entry name" value="DEP"/>
    <property type="match status" value="1"/>
</dbReference>
<dbReference type="Pfam" id="PF00610">
    <property type="entry name" value="DEP"/>
    <property type="match status" value="1"/>
</dbReference>
<dbReference type="GO" id="GO:1990130">
    <property type="term" value="C:GATOR1 complex"/>
    <property type="evidence" value="ECO:0007669"/>
    <property type="project" value="EnsemblFungi"/>
</dbReference>
<feature type="region of interest" description="Disordered" evidence="5">
    <location>
        <begin position="32"/>
        <end position="68"/>
    </location>
</feature>
<dbReference type="PROSITE" id="PS50186">
    <property type="entry name" value="DEP"/>
    <property type="match status" value="1"/>
</dbReference>
<dbReference type="eggNOG" id="KOG3572">
    <property type="taxonomic scope" value="Eukaryota"/>
</dbReference>
<dbReference type="Pfam" id="PF12257">
    <property type="entry name" value="IML1"/>
    <property type="match status" value="1"/>
</dbReference>
<evidence type="ECO:0000313" key="8">
    <source>
        <dbReference type="Proteomes" id="UP000001997"/>
    </source>
</evidence>
<dbReference type="Pfam" id="PF19418">
    <property type="entry name" value="DEPDC5_CTD"/>
    <property type="match status" value="1"/>
</dbReference>
<proteinExistence type="inferred from homology"/>
<dbReference type="GO" id="GO:0035556">
    <property type="term" value="P:intracellular signal transduction"/>
    <property type="evidence" value="ECO:0007669"/>
    <property type="project" value="InterPro"/>
</dbReference>
<evidence type="ECO:0000256" key="5">
    <source>
        <dbReference type="SAM" id="MobiDB-lite"/>
    </source>
</evidence>
<dbReference type="InterPro" id="IPR036388">
    <property type="entry name" value="WH-like_DNA-bd_sf"/>
</dbReference>
<evidence type="ECO:0000256" key="4">
    <source>
        <dbReference type="ARBA" id="ARBA00021881"/>
    </source>
</evidence>
<dbReference type="InterPro" id="IPR027244">
    <property type="entry name" value="IML1"/>
</dbReference>
<dbReference type="CDD" id="cd04449">
    <property type="entry name" value="DEP_DEPDC5-like"/>
    <property type="match status" value="1"/>
</dbReference>
<dbReference type="InterPro" id="IPR036390">
    <property type="entry name" value="WH_DNA-bd_sf"/>
</dbReference>
<sequence>MIPPIFATFSCTVKPNPRRTFDPHNLAKVMQQPRRLNMQHASSSSHRSPRLHPHRSVSSATASSISTMKKQVGTTITIGRKTTDSPELLPEPTIDYISVPETEVPKPDRQIEPVVVTVWYHEASTSVEDVIFDCSSIPGFNPGDICRLEPIGRHKKPQRRLVFTIPRTSSSAKESKPNTSSTQNAPFTKKPPSQISLLSNPLQKLLDLPPRALMQICKLSDTSGVVAETVEVYLKDINLSRDSMWNLSATLVNTCVFVDKRLSYLETRCGTIRAIYRNGKKQASGYINDQTRIVFRSEGAHMTFLVQISREMWHFEENGEIMFHKLVNSLFPKLFRKWRSNADHHSISIVLFTSVDLTNIPWVSLGQGERPSDRRDYFRVVVDTVNVNQWDRIMGNLRIEFANFKRDIMLHKTEDSRKYIMEGQSLPAVKGNVLEAINLGIVHISDRFRDTDLKHTNNNLILITPGTGVFDVEYDLLLQTSRKMMNLDCALDIVSLSQPPLHIVPLFRFKNPNKDGSVSQCVPHWCDISFFGESSDFTNHWIPRCKIYELQMMGVMENEVNDAKVPRLSVERDIRSISEAMDRYDLGVFKTNVTKDETSKEETPSLKLPRPVDANATLSLIGSKSVALGTRASTAKFDATTTNSSVLGTVAQGGVEASALNSLYYLNRVPDLKHPLKQAPSVRSMKSVSSKLNLEPVKNLAAKNEKSQHIIPSRPKKTANDVESRQSSPHESSLRSSLEFKGKELAQWRDSGEKFEATENASGRNQPYLSRMERLDYWTEIKNPSQESHFDIVEFLRQSRWKNVFPHGVKRRQINWKSLQAPASLPLTTDSFPTTSQLEEEYTFQLYTVLLNWENSNHIDSNYLLMHEMINLRLRLGFQICYGDHVQQVETARGGNPDKILKYYPQGNCIDTRIYLQLDDQIHRILCDVNGHLHIHLYHKRKNETNHIRLGYHDFRAQDYKPLIRTRYADDFSPSLVNFINTEPPSFNWNQFDQLLAGYDDAMPQEMKRFHRMKFVVMPSDIPKNAYYISNEKLTEEEIRVEGLRKLIALIEKGRVIDSADKQPRGKEEILPEINFYTGNLYDYLSGHIELNEYSGARKLVVKGLNKSTDLVYLAELLQGSNGLNLVDRTWHFTTHPYCFLGSQLVSWLIENLDDIDSREEGTKFGQEMMKNGVFKHVQNRHSFLDGYYFYEFEDGYVDHSSRAASSNKSWFKKKPSTPTESRKSSVSADPKSPHTNSGQENSSEKPPTTKFVLSRCVDFNVDPLNRSFRPEIIKVHYDRVHNPEHCYHIRLQWLNTTARLIDDTITNWSRLCERHGLKLVELPWKEIRTFPKVAPLHSFVDLRLAINPWTEQEFSHEHILQNNKFYYHVFLLKKCDFFLDNRSALFFSKEQVEITYSWGNPSFKYAQYVHKTGSYIVELRDNGDLFLAPNNIHLARLNSISSTMPDSDAHIKYQTLDAQKVMMTFRATCTNSNRLRMIFKEALTAWNEEYSAGTLPVDI</sequence>
<dbReference type="FunCoup" id="A5DL32">
    <property type="interactions" value="679"/>
</dbReference>
<organism evidence="7 8">
    <name type="scientific">Meyerozyma guilliermondii (strain ATCC 6260 / CBS 566 / DSM 6381 / JCM 1539 / NBRC 10279 / NRRL Y-324)</name>
    <name type="common">Yeast</name>
    <name type="synonym">Candida guilliermondii</name>
    <dbReference type="NCBI Taxonomy" id="294746"/>
    <lineage>
        <taxon>Eukaryota</taxon>
        <taxon>Fungi</taxon>
        <taxon>Dikarya</taxon>
        <taxon>Ascomycota</taxon>
        <taxon>Saccharomycotina</taxon>
        <taxon>Pichiomycetes</taxon>
        <taxon>Debaryomycetaceae</taxon>
        <taxon>Meyerozyma</taxon>
    </lineage>
</organism>
<name>A5DL32_PICGU</name>
<feature type="region of interest" description="Disordered" evidence="5">
    <location>
        <begin position="696"/>
        <end position="736"/>
    </location>
</feature>
<dbReference type="InterPro" id="IPR045838">
    <property type="entry name" value="DEPDC5_CTD"/>
</dbReference>
<feature type="region of interest" description="Disordered" evidence="5">
    <location>
        <begin position="163"/>
        <end position="194"/>
    </location>
</feature>
<gene>
    <name evidence="7" type="ORF">PGUG_03983</name>
</gene>
<feature type="compositionally biased region" description="Low complexity" evidence="5">
    <location>
        <begin position="725"/>
        <end position="736"/>
    </location>
</feature>
<dbReference type="PANTHER" id="PTHR13179:SF8">
    <property type="entry name" value="GATOR COMPLEX PROTEIN DEPDC5"/>
    <property type="match status" value="1"/>
</dbReference>
<dbReference type="VEuPathDB" id="FungiDB:PGUG_03983"/>
<dbReference type="OrthoDB" id="39497at2759"/>
<dbReference type="GO" id="GO:0005096">
    <property type="term" value="F:GTPase activator activity"/>
    <property type="evidence" value="ECO:0007669"/>
    <property type="project" value="EnsemblFungi"/>
</dbReference>
<dbReference type="SUPFAM" id="SSF46785">
    <property type="entry name" value="Winged helix' DNA-binding domain"/>
    <property type="match status" value="1"/>
</dbReference>
<dbReference type="HOGENOM" id="CLU_000935_1_1_1"/>
<dbReference type="GO" id="GO:2000785">
    <property type="term" value="P:regulation of autophagosome assembly"/>
    <property type="evidence" value="ECO:0007669"/>
    <property type="project" value="EnsemblFungi"/>
</dbReference>
<dbReference type="PANTHER" id="PTHR13179">
    <property type="entry name" value="DEP DOMAIN CONTAINING PROTEIN 5"/>
    <property type="match status" value="1"/>
</dbReference>
<protein>
    <recommendedName>
        <fullName evidence="3">Vacuolar membrane-associated protein IML1</fullName>
    </recommendedName>
    <alternativeName>
        <fullName evidence="4">Vacuolar membrane-associated protein iml1</fullName>
    </alternativeName>
</protein>
<dbReference type="InParanoid" id="A5DL32"/>
<dbReference type="InterPro" id="IPR000591">
    <property type="entry name" value="DEP_dom"/>
</dbReference>
<feature type="domain" description="DEP" evidence="6">
    <location>
        <begin position="1120"/>
        <end position="1195"/>
    </location>
</feature>
<feature type="compositionally biased region" description="Polar residues" evidence="5">
    <location>
        <begin position="166"/>
        <end position="194"/>
    </location>
</feature>
<dbReference type="GO" id="GO:0051058">
    <property type="term" value="P:negative regulation of small GTPase mediated signal transduction"/>
    <property type="evidence" value="ECO:0007669"/>
    <property type="project" value="EnsemblFungi"/>
</dbReference>
<dbReference type="Gene3D" id="1.10.10.10">
    <property type="entry name" value="Winged helix-like DNA-binding domain superfamily/Winged helix DNA-binding domain"/>
    <property type="match status" value="1"/>
</dbReference>
<reference evidence="7 8" key="1">
    <citation type="journal article" date="2009" name="Nature">
        <title>Evolution of pathogenicity and sexual reproduction in eight Candida genomes.</title>
        <authorList>
            <person name="Butler G."/>
            <person name="Rasmussen M.D."/>
            <person name="Lin M.F."/>
            <person name="Santos M.A."/>
            <person name="Sakthikumar S."/>
            <person name="Munro C.A."/>
            <person name="Rheinbay E."/>
            <person name="Grabherr M."/>
            <person name="Forche A."/>
            <person name="Reedy J.L."/>
            <person name="Agrafioti I."/>
            <person name="Arnaud M.B."/>
            <person name="Bates S."/>
            <person name="Brown A.J."/>
            <person name="Brunke S."/>
            <person name="Costanzo M.C."/>
            <person name="Fitzpatrick D.A."/>
            <person name="de Groot P.W."/>
            <person name="Harris D."/>
            <person name="Hoyer L.L."/>
            <person name="Hube B."/>
            <person name="Klis F.M."/>
            <person name="Kodira C."/>
            <person name="Lennard N."/>
            <person name="Logue M.E."/>
            <person name="Martin R."/>
            <person name="Neiman A.M."/>
            <person name="Nikolaou E."/>
            <person name="Quail M.A."/>
            <person name="Quinn J."/>
            <person name="Santos M.C."/>
            <person name="Schmitzberger F.F."/>
            <person name="Sherlock G."/>
            <person name="Shah P."/>
            <person name="Silverstein K.A."/>
            <person name="Skrzypek M.S."/>
            <person name="Soll D."/>
            <person name="Staggs R."/>
            <person name="Stansfield I."/>
            <person name="Stumpf M.P."/>
            <person name="Sudbery P.E."/>
            <person name="Srikantha T."/>
            <person name="Zeng Q."/>
            <person name="Berman J."/>
            <person name="Berriman M."/>
            <person name="Heitman J."/>
            <person name="Gow N.A."/>
            <person name="Lorenz M.C."/>
            <person name="Birren B.W."/>
            <person name="Kellis M."/>
            <person name="Cuomo C.A."/>
        </authorList>
    </citation>
    <scope>NUCLEOTIDE SEQUENCE [LARGE SCALE GENOMIC DNA]</scope>
    <source>
        <strain evidence="8">ATCC 6260 / CBS 566 / DSM 6381 / JCM 1539 / NBRC 10279 / NRRL Y-324</strain>
    </source>
</reference>
<accession>A5DL32</accession>
<keyword evidence="8" id="KW-1185">Reference proteome</keyword>
<comment type="similarity">
    <text evidence="2">Belongs to the IML1 family.</text>
</comment>
<dbReference type="GO" id="GO:0006995">
    <property type="term" value="P:cellular response to nitrogen starvation"/>
    <property type="evidence" value="ECO:0007669"/>
    <property type="project" value="EnsemblFungi"/>
</dbReference>
<dbReference type="InterPro" id="IPR048255">
    <property type="entry name" value="IML1_N"/>
</dbReference>
<dbReference type="GeneID" id="5125269"/>
<dbReference type="GO" id="GO:0005774">
    <property type="term" value="C:vacuolar membrane"/>
    <property type="evidence" value="ECO:0007669"/>
    <property type="project" value="UniProtKB-SubCell"/>
</dbReference>
<feature type="compositionally biased region" description="Low complexity" evidence="5">
    <location>
        <begin position="56"/>
        <end position="67"/>
    </location>
</feature>
<dbReference type="KEGG" id="pgu:PGUG_03983"/>
<evidence type="ECO:0000256" key="2">
    <source>
        <dbReference type="ARBA" id="ARBA00005643"/>
    </source>
</evidence>
<feature type="compositionally biased region" description="Polar residues" evidence="5">
    <location>
        <begin position="1217"/>
        <end position="1247"/>
    </location>
</feature>
<comment type="subcellular location">
    <subcellularLocation>
        <location evidence="1">Vacuole membrane</location>
        <topology evidence="1">Peripheral membrane protein</topology>
    </subcellularLocation>
</comment>
<evidence type="ECO:0000259" key="6">
    <source>
        <dbReference type="PROSITE" id="PS50186"/>
    </source>
</evidence>
<dbReference type="GO" id="GO:1904262">
    <property type="term" value="P:negative regulation of TORC1 signaling"/>
    <property type="evidence" value="ECO:0007669"/>
    <property type="project" value="EnsemblFungi"/>
</dbReference>